<reference evidence="1" key="2">
    <citation type="submission" date="2021-09" db="EMBL/GenBank/DDBJ databases">
        <authorList>
            <person name="Gilroy R."/>
        </authorList>
    </citation>
    <scope>NUCLEOTIDE SEQUENCE</scope>
    <source>
        <strain evidence="1">1277</strain>
    </source>
</reference>
<comment type="caution">
    <text evidence="1">The sequence shown here is derived from an EMBL/GenBank/DDBJ whole genome shotgun (WGS) entry which is preliminary data.</text>
</comment>
<dbReference type="AlphaFoldDB" id="A0A921N1U5"/>
<gene>
    <name evidence="1" type="ORF">K8V90_08315</name>
</gene>
<sequence>MDTLSLEDIKADEIINILSNIIQKHLIKIKETTRGEEDNEQKSSNIL</sequence>
<organism evidence="1 2">
    <name type="scientific">Romboutsia timonensis</name>
    <dbReference type="NCBI Taxonomy" id="1776391"/>
    <lineage>
        <taxon>Bacteria</taxon>
        <taxon>Bacillati</taxon>
        <taxon>Bacillota</taxon>
        <taxon>Clostridia</taxon>
        <taxon>Peptostreptococcales</taxon>
        <taxon>Peptostreptococcaceae</taxon>
        <taxon>Romboutsia</taxon>
    </lineage>
</organism>
<proteinExistence type="predicted"/>
<reference evidence="1" key="1">
    <citation type="journal article" date="2021" name="PeerJ">
        <title>Extensive microbial diversity within the chicken gut microbiome revealed by metagenomics and culture.</title>
        <authorList>
            <person name="Gilroy R."/>
            <person name="Ravi A."/>
            <person name="Getino M."/>
            <person name="Pursley I."/>
            <person name="Horton D.L."/>
            <person name="Alikhan N.F."/>
            <person name="Baker D."/>
            <person name="Gharbi K."/>
            <person name="Hall N."/>
            <person name="Watson M."/>
            <person name="Adriaenssens E.M."/>
            <person name="Foster-Nyarko E."/>
            <person name="Jarju S."/>
            <person name="Secka A."/>
            <person name="Antonio M."/>
            <person name="Oren A."/>
            <person name="Chaudhuri R.R."/>
            <person name="La Ragione R."/>
            <person name="Hildebrand F."/>
            <person name="Pallen M.J."/>
        </authorList>
    </citation>
    <scope>NUCLEOTIDE SEQUENCE</scope>
    <source>
        <strain evidence="1">1277</strain>
    </source>
</reference>
<name>A0A921N1U5_9FIRM</name>
<accession>A0A921N1U5</accession>
<protein>
    <submittedName>
        <fullName evidence="1">Uncharacterized protein</fullName>
    </submittedName>
</protein>
<evidence type="ECO:0000313" key="2">
    <source>
        <dbReference type="Proteomes" id="UP000776700"/>
    </source>
</evidence>
<evidence type="ECO:0000313" key="1">
    <source>
        <dbReference type="EMBL" id="HJG97087.1"/>
    </source>
</evidence>
<dbReference type="EMBL" id="DYUB01000258">
    <property type="protein sequence ID" value="HJG97087.1"/>
    <property type="molecule type" value="Genomic_DNA"/>
</dbReference>
<dbReference type="Proteomes" id="UP000776700">
    <property type="component" value="Unassembled WGS sequence"/>
</dbReference>